<dbReference type="InterPro" id="IPR001789">
    <property type="entry name" value="Sig_transdc_resp-reg_receiver"/>
</dbReference>
<dbReference type="InterPro" id="IPR043128">
    <property type="entry name" value="Rev_trsase/Diguanyl_cyclase"/>
</dbReference>
<dbReference type="PROSITE" id="PS50887">
    <property type="entry name" value="GGDEF"/>
    <property type="match status" value="1"/>
</dbReference>
<keyword evidence="9" id="KW-1185">Reference proteome</keyword>
<evidence type="ECO:0000256" key="3">
    <source>
        <dbReference type="PROSITE-ProRule" id="PRU00169"/>
    </source>
</evidence>
<gene>
    <name evidence="8" type="primary">pleD_2</name>
    <name evidence="8" type="ORF">ETAA8_11410</name>
</gene>
<dbReference type="InterPro" id="IPR046342">
    <property type="entry name" value="CBS_dom_sf"/>
</dbReference>
<dbReference type="EMBL" id="CP036274">
    <property type="protein sequence ID" value="QDU26068.1"/>
    <property type="molecule type" value="Genomic_DNA"/>
</dbReference>
<evidence type="ECO:0000259" key="5">
    <source>
        <dbReference type="PROSITE" id="PS50110"/>
    </source>
</evidence>
<dbReference type="SUPFAM" id="SSF52172">
    <property type="entry name" value="CheY-like"/>
    <property type="match status" value="1"/>
</dbReference>
<dbReference type="CDD" id="cd17574">
    <property type="entry name" value="REC_OmpR"/>
    <property type="match status" value="1"/>
</dbReference>
<evidence type="ECO:0000259" key="6">
    <source>
        <dbReference type="PROSITE" id="PS50887"/>
    </source>
</evidence>
<reference evidence="8 9" key="1">
    <citation type="submission" date="2019-02" db="EMBL/GenBank/DDBJ databases">
        <title>Deep-cultivation of Planctomycetes and their phenomic and genomic characterization uncovers novel biology.</title>
        <authorList>
            <person name="Wiegand S."/>
            <person name="Jogler M."/>
            <person name="Boedeker C."/>
            <person name="Pinto D."/>
            <person name="Vollmers J."/>
            <person name="Rivas-Marin E."/>
            <person name="Kohn T."/>
            <person name="Peeters S.H."/>
            <person name="Heuer A."/>
            <person name="Rast P."/>
            <person name="Oberbeckmann S."/>
            <person name="Bunk B."/>
            <person name="Jeske O."/>
            <person name="Meyerdierks A."/>
            <person name="Storesund J.E."/>
            <person name="Kallscheuer N."/>
            <person name="Luecker S."/>
            <person name="Lage O.M."/>
            <person name="Pohl T."/>
            <person name="Merkel B.J."/>
            <person name="Hornburger P."/>
            <person name="Mueller R.-W."/>
            <person name="Bruemmer F."/>
            <person name="Labrenz M."/>
            <person name="Spormann A.M."/>
            <person name="Op den Camp H."/>
            <person name="Overmann J."/>
            <person name="Amann R."/>
            <person name="Jetten M.S.M."/>
            <person name="Mascher T."/>
            <person name="Medema M.H."/>
            <person name="Devos D.P."/>
            <person name="Kaster A.-K."/>
            <person name="Ovreas L."/>
            <person name="Rohde M."/>
            <person name="Galperin M.Y."/>
            <person name="Jogler C."/>
        </authorList>
    </citation>
    <scope>NUCLEOTIDE SEQUENCE [LARGE SCALE GENOMIC DNA]</scope>
    <source>
        <strain evidence="8 9">ETA_A8</strain>
    </source>
</reference>
<evidence type="ECO:0000256" key="4">
    <source>
        <dbReference type="PROSITE-ProRule" id="PRU00703"/>
    </source>
</evidence>
<dbReference type="EC" id="2.7.7.65" evidence="1"/>
<evidence type="ECO:0000259" key="7">
    <source>
        <dbReference type="PROSITE" id="PS51371"/>
    </source>
</evidence>
<keyword evidence="3" id="KW-0597">Phosphoprotein</keyword>
<dbReference type="SMART" id="SM00267">
    <property type="entry name" value="GGDEF"/>
    <property type="match status" value="1"/>
</dbReference>
<dbReference type="InterPro" id="IPR050469">
    <property type="entry name" value="Diguanylate_Cyclase"/>
</dbReference>
<dbReference type="Gene3D" id="3.40.50.2300">
    <property type="match status" value="1"/>
</dbReference>
<dbReference type="PROSITE" id="PS50110">
    <property type="entry name" value="RESPONSE_REGULATORY"/>
    <property type="match status" value="1"/>
</dbReference>
<name>A0A517Y756_9BACT</name>
<evidence type="ECO:0000256" key="1">
    <source>
        <dbReference type="ARBA" id="ARBA00012528"/>
    </source>
</evidence>
<evidence type="ECO:0000313" key="9">
    <source>
        <dbReference type="Proteomes" id="UP000315017"/>
    </source>
</evidence>
<dbReference type="InterPro" id="IPR000644">
    <property type="entry name" value="CBS_dom"/>
</dbReference>
<dbReference type="GO" id="GO:0000160">
    <property type="term" value="P:phosphorelay signal transduction system"/>
    <property type="evidence" value="ECO:0007669"/>
    <property type="project" value="InterPro"/>
</dbReference>
<organism evidence="8 9">
    <name type="scientific">Anatilimnocola aggregata</name>
    <dbReference type="NCBI Taxonomy" id="2528021"/>
    <lineage>
        <taxon>Bacteria</taxon>
        <taxon>Pseudomonadati</taxon>
        <taxon>Planctomycetota</taxon>
        <taxon>Planctomycetia</taxon>
        <taxon>Pirellulales</taxon>
        <taxon>Pirellulaceae</taxon>
        <taxon>Anatilimnocola</taxon>
    </lineage>
</organism>
<feature type="domain" description="CBS" evidence="7">
    <location>
        <begin position="326"/>
        <end position="384"/>
    </location>
</feature>
<dbReference type="InterPro" id="IPR011006">
    <property type="entry name" value="CheY-like_superfamily"/>
</dbReference>
<evidence type="ECO:0000256" key="2">
    <source>
        <dbReference type="ARBA" id="ARBA00034247"/>
    </source>
</evidence>
<dbReference type="Proteomes" id="UP000315017">
    <property type="component" value="Chromosome"/>
</dbReference>
<dbReference type="InterPro" id="IPR029787">
    <property type="entry name" value="Nucleotide_cyclase"/>
</dbReference>
<proteinExistence type="predicted"/>
<dbReference type="InterPro" id="IPR000160">
    <property type="entry name" value="GGDEF_dom"/>
</dbReference>
<dbReference type="CDD" id="cd01949">
    <property type="entry name" value="GGDEF"/>
    <property type="match status" value="1"/>
</dbReference>
<dbReference type="FunFam" id="3.30.70.270:FF:000001">
    <property type="entry name" value="Diguanylate cyclase domain protein"/>
    <property type="match status" value="1"/>
</dbReference>
<dbReference type="SMART" id="SM00116">
    <property type="entry name" value="CBS"/>
    <property type="match status" value="2"/>
</dbReference>
<dbReference type="Pfam" id="PF00990">
    <property type="entry name" value="GGDEF"/>
    <property type="match status" value="1"/>
</dbReference>
<dbReference type="GO" id="GO:1902201">
    <property type="term" value="P:negative regulation of bacterial-type flagellum-dependent cell motility"/>
    <property type="evidence" value="ECO:0007669"/>
    <property type="project" value="TreeGrafter"/>
</dbReference>
<sequence length="541" mass="60094">MTPGVTSILLVDDDPAILRLLARWLEQAGYRVTTARDGYEAKQAIERECPHVVVTDWEMPHVDGLELCRWVRGQNLPHYVYLLFLTVRAGLSDLVRGLESGADDFLKKPIDKDELLARLRSAKRVLDLEERLGVLARCDALTGLASRRTFFEFLNREWSRSQRYRFPLSCVMVDIDYFKRINDTHGHAAGDEVIRRVADCLSAGCRTSDIVSRHGGEEFCLLLPETIEHNAATWADRMRQKLAALRIEFGGKTLQITASLGVAQRMSDTATSEQLVDMADQALIVAKRTGRDRVATFASLSQATPLPASSSSPAVLLQNVAARQVMTTLVAGLDQNDTVDVASRYFLRFRIAIAAVIDEEGKLVGVLSEKDVMAAMLQPEWWKMRIQDVMRANVVCYEEETPALTIYEFLCRVTLRAAVIVNQGRPTGLITRGSLLRYFTNALSVGGHLAGESPLLEQLEASSSGERTSAEDVRRRILQTVRAVNDEALDLRERLDVASQDLVPCLVGGASRIQELANDLLACSRFAGERAEPQEHGMLLG</sequence>
<dbReference type="KEGG" id="aagg:ETAA8_11410"/>
<dbReference type="GO" id="GO:0005886">
    <property type="term" value="C:plasma membrane"/>
    <property type="evidence" value="ECO:0007669"/>
    <property type="project" value="TreeGrafter"/>
</dbReference>
<dbReference type="GO" id="GO:0043709">
    <property type="term" value="P:cell adhesion involved in single-species biofilm formation"/>
    <property type="evidence" value="ECO:0007669"/>
    <property type="project" value="TreeGrafter"/>
</dbReference>
<comment type="catalytic activity">
    <reaction evidence="2">
        <text>2 GTP = 3',3'-c-di-GMP + 2 diphosphate</text>
        <dbReference type="Rhea" id="RHEA:24898"/>
        <dbReference type="ChEBI" id="CHEBI:33019"/>
        <dbReference type="ChEBI" id="CHEBI:37565"/>
        <dbReference type="ChEBI" id="CHEBI:58805"/>
        <dbReference type="EC" id="2.7.7.65"/>
    </reaction>
</comment>
<dbReference type="PANTHER" id="PTHR45138">
    <property type="entry name" value="REGULATORY COMPONENTS OF SENSORY TRANSDUCTION SYSTEM"/>
    <property type="match status" value="1"/>
</dbReference>
<accession>A0A517Y756</accession>
<dbReference type="OrthoDB" id="244535at2"/>
<dbReference type="PROSITE" id="PS51371">
    <property type="entry name" value="CBS"/>
    <property type="match status" value="1"/>
</dbReference>
<dbReference type="SUPFAM" id="SSF55073">
    <property type="entry name" value="Nucleotide cyclase"/>
    <property type="match status" value="1"/>
</dbReference>
<keyword evidence="4" id="KW-0129">CBS domain</keyword>
<dbReference type="AlphaFoldDB" id="A0A517Y756"/>
<dbReference type="Pfam" id="PF00072">
    <property type="entry name" value="Response_reg"/>
    <property type="match status" value="1"/>
</dbReference>
<dbReference type="SUPFAM" id="SSF54631">
    <property type="entry name" value="CBS-domain pair"/>
    <property type="match status" value="1"/>
</dbReference>
<evidence type="ECO:0000313" key="8">
    <source>
        <dbReference type="EMBL" id="QDU26068.1"/>
    </source>
</evidence>
<feature type="domain" description="GGDEF" evidence="6">
    <location>
        <begin position="166"/>
        <end position="299"/>
    </location>
</feature>
<dbReference type="Gene3D" id="3.30.70.270">
    <property type="match status" value="1"/>
</dbReference>
<dbReference type="Gene3D" id="3.10.580.10">
    <property type="entry name" value="CBS-domain"/>
    <property type="match status" value="2"/>
</dbReference>
<dbReference type="RefSeq" id="WP_145086042.1">
    <property type="nucleotide sequence ID" value="NZ_CP036274.1"/>
</dbReference>
<dbReference type="PANTHER" id="PTHR45138:SF9">
    <property type="entry name" value="DIGUANYLATE CYCLASE DGCM-RELATED"/>
    <property type="match status" value="1"/>
</dbReference>
<feature type="domain" description="Response regulatory" evidence="5">
    <location>
        <begin position="7"/>
        <end position="123"/>
    </location>
</feature>
<feature type="modified residue" description="4-aspartylphosphate" evidence="3">
    <location>
        <position position="56"/>
    </location>
</feature>
<protein>
    <recommendedName>
        <fullName evidence="1">diguanylate cyclase</fullName>
        <ecNumber evidence="1">2.7.7.65</ecNumber>
    </recommendedName>
</protein>
<dbReference type="GO" id="GO:0052621">
    <property type="term" value="F:diguanylate cyclase activity"/>
    <property type="evidence" value="ECO:0007669"/>
    <property type="project" value="UniProtKB-EC"/>
</dbReference>
<dbReference type="Pfam" id="PF00571">
    <property type="entry name" value="CBS"/>
    <property type="match status" value="2"/>
</dbReference>
<dbReference type="NCBIfam" id="TIGR00254">
    <property type="entry name" value="GGDEF"/>
    <property type="match status" value="1"/>
</dbReference>
<dbReference type="SMART" id="SM00448">
    <property type="entry name" value="REC"/>
    <property type="match status" value="1"/>
</dbReference>